<evidence type="ECO:0000256" key="1">
    <source>
        <dbReference type="SAM" id="MobiDB-lite"/>
    </source>
</evidence>
<feature type="compositionally biased region" description="Basic and acidic residues" evidence="1">
    <location>
        <begin position="8"/>
        <end position="23"/>
    </location>
</feature>
<reference evidence="2 3" key="1">
    <citation type="journal article" date="2014" name="Agronomy (Basel)">
        <title>A Draft Genome Sequence for Ensete ventricosum, the Drought-Tolerant Tree Against Hunger.</title>
        <authorList>
            <person name="Harrison J."/>
            <person name="Moore K.A."/>
            <person name="Paszkiewicz K."/>
            <person name="Jones T."/>
            <person name="Grant M."/>
            <person name="Ambacheew D."/>
            <person name="Muzemil S."/>
            <person name="Studholme D.J."/>
        </authorList>
    </citation>
    <scope>NUCLEOTIDE SEQUENCE [LARGE SCALE GENOMIC DNA]</scope>
</reference>
<dbReference type="Proteomes" id="UP000287651">
    <property type="component" value="Unassembled WGS sequence"/>
</dbReference>
<feature type="region of interest" description="Disordered" evidence="1">
    <location>
        <begin position="1"/>
        <end position="23"/>
    </location>
</feature>
<evidence type="ECO:0000313" key="3">
    <source>
        <dbReference type="Proteomes" id="UP000287651"/>
    </source>
</evidence>
<comment type="caution">
    <text evidence="2">The sequence shown here is derived from an EMBL/GenBank/DDBJ whole genome shotgun (WGS) entry which is preliminary data.</text>
</comment>
<organism evidence="2 3">
    <name type="scientific">Ensete ventricosum</name>
    <name type="common">Abyssinian banana</name>
    <name type="synonym">Musa ensete</name>
    <dbReference type="NCBI Taxonomy" id="4639"/>
    <lineage>
        <taxon>Eukaryota</taxon>
        <taxon>Viridiplantae</taxon>
        <taxon>Streptophyta</taxon>
        <taxon>Embryophyta</taxon>
        <taxon>Tracheophyta</taxon>
        <taxon>Spermatophyta</taxon>
        <taxon>Magnoliopsida</taxon>
        <taxon>Liliopsida</taxon>
        <taxon>Zingiberales</taxon>
        <taxon>Musaceae</taxon>
        <taxon>Ensete</taxon>
    </lineage>
</organism>
<proteinExistence type="predicted"/>
<dbReference type="EMBL" id="AMZH03022754">
    <property type="protein sequence ID" value="RRT37051.1"/>
    <property type="molecule type" value="Genomic_DNA"/>
</dbReference>
<protein>
    <submittedName>
        <fullName evidence="2">Uncharacterized protein</fullName>
    </submittedName>
</protein>
<evidence type="ECO:0000313" key="2">
    <source>
        <dbReference type="EMBL" id="RRT37051.1"/>
    </source>
</evidence>
<dbReference type="AlphaFoldDB" id="A0A426XC31"/>
<sequence length="68" mass="7352">MAILHKGLFRDGRGDPERPLKCPRGELACTPSLTLVVPRDMAETYEGREAAAAWGEGMTRHATLMGVG</sequence>
<accession>A0A426XC31</accession>
<name>A0A426XC31_ENSVE</name>
<gene>
    <name evidence="2" type="ORF">B296_00050993</name>
</gene>